<feature type="transmembrane region" description="Helical" evidence="9">
    <location>
        <begin position="323"/>
        <end position="346"/>
    </location>
</feature>
<organism evidence="11 13">
    <name type="scientific">Amycolatopsis regifaucium</name>
    <dbReference type="NCBI Taxonomy" id="546365"/>
    <lineage>
        <taxon>Bacteria</taxon>
        <taxon>Bacillati</taxon>
        <taxon>Actinomycetota</taxon>
        <taxon>Actinomycetes</taxon>
        <taxon>Pseudonocardiales</taxon>
        <taxon>Pseudonocardiaceae</taxon>
        <taxon>Amycolatopsis</taxon>
    </lineage>
</organism>
<dbReference type="RefSeq" id="WP_061983657.1">
    <property type="nucleotide sequence ID" value="NZ_FOPQ01000004.1"/>
</dbReference>
<keyword evidence="6 9" id="KW-1133">Transmembrane helix</keyword>
<gene>
    <name evidence="12" type="ORF">ATP06_0200805</name>
    <name evidence="11" type="ORF">AVL48_20415</name>
</gene>
<evidence type="ECO:0000313" key="12">
    <source>
        <dbReference type="EMBL" id="OKA11428.1"/>
    </source>
</evidence>
<reference evidence="11 13" key="1">
    <citation type="submission" date="2015-12" db="EMBL/GenBank/DDBJ databases">
        <title>Amycolatopsis regifaucium genome sequencing and assembly.</title>
        <authorList>
            <person name="Mayilraj S."/>
        </authorList>
    </citation>
    <scope>NUCLEOTIDE SEQUENCE [LARGE SCALE GENOMIC DNA]</scope>
    <source>
        <strain evidence="11 13">GY080</strain>
    </source>
</reference>
<evidence type="ECO:0000256" key="6">
    <source>
        <dbReference type="ARBA" id="ARBA00022989"/>
    </source>
</evidence>
<evidence type="ECO:0000256" key="2">
    <source>
        <dbReference type="ARBA" id="ARBA00005982"/>
    </source>
</evidence>
<evidence type="ECO:0000256" key="7">
    <source>
        <dbReference type="ARBA" id="ARBA00023136"/>
    </source>
</evidence>
<evidence type="ECO:0000256" key="1">
    <source>
        <dbReference type="ARBA" id="ARBA00004651"/>
    </source>
</evidence>
<feature type="transmembrane region" description="Helical" evidence="9">
    <location>
        <begin position="104"/>
        <end position="129"/>
    </location>
</feature>
<dbReference type="PANTHER" id="PTHR23517:SF15">
    <property type="entry name" value="PROTON-DEPENDENT OLIGOPEPTIDE FAMILY TRANSPORT PROTEIN"/>
    <property type="match status" value="1"/>
</dbReference>
<dbReference type="EMBL" id="LQCI01000002">
    <property type="protein sequence ID" value="KZB88316.1"/>
    <property type="molecule type" value="Genomic_DNA"/>
</dbReference>
<evidence type="ECO:0000256" key="9">
    <source>
        <dbReference type="SAM" id="Phobius"/>
    </source>
</evidence>
<proteinExistence type="inferred from homology"/>
<evidence type="ECO:0000313" key="13">
    <source>
        <dbReference type="Proteomes" id="UP000076321"/>
    </source>
</evidence>
<feature type="transmembrane region" description="Helical" evidence="9">
    <location>
        <begin position="222"/>
        <end position="245"/>
    </location>
</feature>
<dbReference type="SUPFAM" id="SSF103473">
    <property type="entry name" value="MFS general substrate transporter"/>
    <property type="match status" value="2"/>
</dbReference>
<protein>
    <submittedName>
        <fullName evidence="12">MFS transporter</fullName>
    </submittedName>
    <submittedName>
        <fullName evidence="11">Peptide permease</fullName>
    </submittedName>
</protein>
<dbReference type="GO" id="GO:0005886">
    <property type="term" value="C:plasma membrane"/>
    <property type="evidence" value="ECO:0007669"/>
    <property type="project" value="UniProtKB-SubCell"/>
</dbReference>
<dbReference type="GO" id="GO:0015833">
    <property type="term" value="P:peptide transport"/>
    <property type="evidence" value="ECO:0007669"/>
    <property type="project" value="InterPro"/>
</dbReference>
<feature type="transmembrane region" description="Helical" evidence="9">
    <location>
        <begin position="64"/>
        <end position="84"/>
    </location>
</feature>
<evidence type="ECO:0000313" key="14">
    <source>
        <dbReference type="Proteomes" id="UP000186883"/>
    </source>
</evidence>
<feature type="region of interest" description="Disordered" evidence="8">
    <location>
        <begin position="485"/>
        <end position="508"/>
    </location>
</feature>
<keyword evidence="14" id="KW-1185">Reference proteome</keyword>
<dbReference type="EMBL" id="LOBU02000001">
    <property type="protein sequence ID" value="OKA11428.1"/>
    <property type="molecule type" value="Genomic_DNA"/>
</dbReference>
<feature type="transmembrane region" description="Helical" evidence="9">
    <location>
        <begin position="358"/>
        <end position="380"/>
    </location>
</feature>
<feature type="transmembrane region" description="Helical" evidence="9">
    <location>
        <begin position="179"/>
        <end position="201"/>
    </location>
</feature>
<dbReference type="NCBIfam" id="TIGR00924">
    <property type="entry name" value="yjdL_sub1_fam"/>
    <property type="match status" value="1"/>
</dbReference>
<comment type="subcellular location">
    <subcellularLocation>
        <location evidence="1">Cell membrane</location>
        <topology evidence="1">Multi-pass membrane protein</topology>
    </subcellularLocation>
</comment>
<feature type="transmembrane region" description="Helical" evidence="9">
    <location>
        <begin position="251"/>
        <end position="271"/>
    </location>
</feature>
<name>A0A154MVJ2_9PSEU</name>
<evidence type="ECO:0000256" key="4">
    <source>
        <dbReference type="ARBA" id="ARBA00022475"/>
    </source>
</evidence>
<feature type="transmembrane region" description="Helical" evidence="9">
    <location>
        <begin position="150"/>
        <end position="173"/>
    </location>
</feature>
<keyword evidence="3" id="KW-0813">Transport</keyword>
<comment type="caution">
    <text evidence="11">The sequence shown here is derived from an EMBL/GenBank/DDBJ whole genome shotgun (WGS) entry which is preliminary data.</text>
</comment>
<dbReference type="InterPro" id="IPR050171">
    <property type="entry name" value="MFS_Transporters"/>
</dbReference>
<keyword evidence="4" id="KW-1003">Cell membrane</keyword>
<dbReference type="InterPro" id="IPR005279">
    <property type="entry name" value="Dipep/tripep_permease"/>
</dbReference>
<feature type="transmembrane region" description="Helical" evidence="9">
    <location>
        <begin position="35"/>
        <end position="52"/>
    </location>
</feature>
<evidence type="ECO:0000256" key="8">
    <source>
        <dbReference type="SAM" id="MobiDB-lite"/>
    </source>
</evidence>
<dbReference type="Gene3D" id="1.20.1250.20">
    <property type="entry name" value="MFS general substrate transporter like domains"/>
    <property type="match status" value="1"/>
</dbReference>
<feature type="domain" description="Major facilitator superfamily (MFS) profile" evidence="10">
    <location>
        <begin position="290"/>
        <end position="508"/>
    </location>
</feature>
<comment type="similarity">
    <text evidence="2">Belongs to the major facilitator superfamily. Proton-dependent oligopeptide transporter (POT/PTR) (TC 2.A.17) family.</text>
</comment>
<evidence type="ECO:0000256" key="3">
    <source>
        <dbReference type="ARBA" id="ARBA00022448"/>
    </source>
</evidence>
<feature type="compositionally biased region" description="Basic and acidic residues" evidence="8">
    <location>
        <begin position="485"/>
        <end position="495"/>
    </location>
</feature>
<keyword evidence="7 9" id="KW-0472">Membrane</keyword>
<sequence length="508" mass="53296">MVSPAEQALGDRTVTLFRMPDWYSRLFSADLLERFGFYGLQAVLVLYAAAPVSTGGLALGADAAALFGAWIAFTYMLSLAGGWLGDRVLGARRAMLTGCALSAAGFAALSAGLPAAAGLGLLAIGNAVFKPNHQAMVNLMFGDGRGRESGISLMFVATQVSSLLAPLACGWLGERVSWSAAFLACAAAMVLAGARIATAANRFGPIGLAPRAGLAPAERARLLRRTGLVLGVAAVATVCAALAGVLSVRTLVSAAAVLLLVATVTGFRSLHRNPELTGADRRRLTAFLTVFCGAALFWMIFAYSGSLLTLFARDHVRRDFAGFLVPASWMQSVIPLFTLLFAPLIARLLPRLGRRHNVAVKFAIGLCLIGAGFLTMAIAAGQTGGGAKVSPLWLVGAYLVSALGELVIAAVSIAATADVLPRTFTARMLGLYWLFAGLGSAIGAALLRLLQLIPEQYYYLGLGTVSVLTGLLFLRSRRRLTAALRHDPGEHEVPRPSEPPTASRTLQD</sequence>
<dbReference type="InterPro" id="IPR020846">
    <property type="entry name" value="MFS_dom"/>
</dbReference>
<evidence type="ECO:0000259" key="10">
    <source>
        <dbReference type="PROSITE" id="PS50850"/>
    </source>
</evidence>
<dbReference type="PANTHER" id="PTHR23517">
    <property type="entry name" value="RESISTANCE PROTEIN MDTM, PUTATIVE-RELATED-RELATED"/>
    <property type="match status" value="1"/>
</dbReference>
<reference evidence="12 14" key="2">
    <citation type="submission" date="2016-11" db="EMBL/GenBank/DDBJ databases">
        <title>Genome sequencing of Amycolatopsis regifaucium.</title>
        <authorList>
            <person name="Mayilraj S."/>
            <person name="Kaur N."/>
        </authorList>
    </citation>
    <scope>NUCLEOTIDE SEQUENCE [LARGE SCALE GENOMIC DNA]</scope>
    <source>
        <strain evidence="12 14">GY080</strain>
    </source>
</reference>
<dbReference type="Proteomes" id="UP000186883">
    <property type="component" value="Unassembled WGS sequence"/>
</dbReference>
<accession>A0A154MVJ2</accession>
<feature type="transmembrane region" description="Helical" evidence="9">
    <location>
        <begin position="456"/>
        <end position="474"/>
    </location>
</feature>
<feature type="transmembrane region" description="Helical" evidence="9">
    <location>
        <begin position="429"/>
        <end position="450"/>
    </location>
</feature>
<feature type="transmembrane region" description="Helical" evidence="9">
    <location>
        <begin position="283"/>
        <end position="303"/>
    </location>
</feature>
<dbReference type="PROSITE" id="PS50850">
    <property type="entry name" value="MFS"/>
    <property type="match status" value="1"/>
</dbReference>
<dbReference type="InterPro" id="IPR000109">
    <property type="entry name" value="POT_fam"/>
</dbReference>
<dbReference type="GO" id="GO:1904680">
    <property type="term" value="F:peptide transmembrane transporter activity"/>
    <property type="evidence" value="ECO:0007669"/>
    <property type="project" value="InterPro"/>
</dbReference>
<keyword evidence="5 9" id="KW-0812">Transmembrane</keyword>
<dbReference type="Pfam" id="PF00854">
    <property type="entry name" value="PTR2"/>
    <property type="match status" value="1"/>
</dbReference>
<dbReference type="AlphaFoldDB" id="A0A154MVJ2"/>
<evidence type="ECO:0000256" key="5">
    <source>
        <dbReference type="ARBA" id="ARBA00022692"/>
    </source>
</evidence>
<feature type="transmembrane region" description="Helical" evidence="9">
    <location>
        <begin position="392"/>
        <end position="417"/>
    </location>
</feature>
<dbReference type="OrthoDB" id="9772725at2"/>
<dbReference type="Proteomes" id="UP000076321">
    <property type="component" value="Unassembled WGS sequence"/>
</dbReference>
<dbReference type="InterPro" id="IPR036259">
    <property type="entry name" value="MFS_trans_sf"/>
</dbReference>
<evidence type="ECO:0000313" key="11">
    <source>
        <dbReference type="EMBL" id="KZB88316.1"/>
    </source>
</evidence>